<evidence type="ECO:0000259" key="2">
    <source>
        <dbReference type="Pfam" id="PF00535"/>
    </source>
</evidence>
<reference evidence="4" key="1">
    <citation type="submission" date="2017-09" db="EMBL/GenBank/DDBJ databases">
        <title>Depth-based differentiation of microbial function through sediment-hosted aquifers and enrichment of novel symbionts in the deep terrestrial subsurface.</title>
        <authorList>
            <person name="Probst A.J."/>
            <person name="Ladd B."/>
            <person name="Jarett J.K."/>
            <person name="Geller-Mcgrath D.E."/>
            <person name="Sieber C.M.K."/>
            <person name="Emerson J.B."/>
            <person name="Anantharaman K."/>
            <person name="Thomas B.C."/>
            <person name="Malmstrom R."/>
            <person name="Stieglmeier M."/>
            <person name="Klingl A."/>
            <person name="Woyke T."/>
            <person name="Ryan C.M."/>
            <person name="Banfield J.F."/>
        </authorList>
    </citation>
    <scope>NUCLEOTIDE SEQUENCE [LARGE SCALE GENOMIC DNA]</scope>
</reference>
<gene>
    <name evidence="3" type="ORF">COT34_00450</name>
</gene>
<name>A0A2M6T1E6_9BACT</name>
<evidence type="ECO:0000313" key="3">
    <source>
        <dbReference type="EMBL" id="PIS39023.1"/>
    </source>
</evidence>
<dbReference type="Gene3D" id="3.90.550.10">
    <property type="entry name" value="Spore Coat Polysaccharide Biosynthesis Protein SpsA, Chain A"/>
    <property type="match status" value="1"/>
</dbReference>
<keyword evidence="1" id="KW-1133">Transmembrane helix</keyword>
<dbReference type="InterPro" id="IPR001173">
    <property type="entry name" value="Glyco_trans_2-like"/>
</dbReference>
<dbReference type="InterPro" id="IPR029044">
    <property type="entry name" value="Nucleotide-diphossugar_trans"/>
</dbReference>
<feature type="transmembrane region" description="Helical" evidence="1">
    <location>
        <begin position="133"/>
        <end position="151"/>
    </location>
</feature>
<dbReference type="PANTHER" id="PTHR48090">
    <property type="entry name" value="UNDECAPRENYL-PHOSPHATE 4-DEOXY-4-FORMAMIDO-L-ARABINOSE TRANSFERASE-RELATED"/>
    <property type="match status" value="1"/>
</dbReference>
<accession>A0A2M6T1E6</accession>
<comment type="caution">
    <text evidence="3">The sequence shown here is derived from an EMBL/GenBank/DDBJ whole genome shotgun (WGS) entry which is preliminary data.</text>
</comment>
<proteinExistence type="predicted"/>
<protein>
    <submittedName>
        <fullName evidence="3">Glycosyl transferase</fullName>
    </submittedName>
</protein>
<evidence type="ECO:0000256" key="1">
    <source>
        <dbReference type="SAM" id="Phobius"/>
    </source>
</evidence>
<keyword evidence="1" id="KW-0812">Transmembrane</keyword>
<dbReference type="InterPro" id="IPR050256">
    <property type="entry name" value="Glycosyltransferase_2"/>
</dbReference>
<feature type="domain" description="Glycosyltransferase 2-like" evidence="2">
    <location>
        <begin position="9"/>
        <end position="172"/>
    </location>
</feature>
<dbReference type="CDD" id="cd04179">
    <property type="entry name" value="DPM_DPG-synthase_like"/>
    <property type="match status" value="1"/>
</dbReference>
<dbReference type="EMBL" id="PEYE01000010">
    <property type="protein sequence ID" value="PIS39023.1"/>
    <property type="molecule type" value="Genomic_DNA"/>
</dbReference>
<dbReference type="SUPFAM" id="SSF53448">
    <property type="entry name" value="Nucleotide-diphospho-sugar transferases"/>
    <property type="match status" value="1"/>
</dbReference>
<sequence>MSNRFKKLSIIVPVFNERETIEKIIKRVIVAPVFDYQKEIIVVDDGSNDGTEKILKKLKENFNFILLPHYENSGKGAAIKTGLKQATGNLVLIQDADLEYDPDDYQKLLMAFDDKTMPVVYGSRNLGKAKRGYFLYYLGGKLLTTFLNLLFGSNLTDINTGYKLFRADLIKNINLQSSGFEFCEEITAKILKAGYSIKEVPIHYYPRKFSEGKKIRSLDGLIAIWTIIKYKKP</sequence>
<dbReference type="GO" id="GO:0016740">
    <property type="term" value="F:transferase activity"/>
    <property type="evidence" value="ECO:0007669"/>
    <property type="project" value="UniProtKB-KW"/>
</dbReference>
<keyword evidence="3" id="KW-0808">Transferase</keyword>
<evidence type="ECO:0000313" key="4">
    <source>
        <dbReference type="Proteomes" id="UP000229390"/>
    </source>
</evidence>
<dbReference type="AlphaFoldDB" id="A0A2M6T1E6"/>
<keyword evidence="1" id="KW-0472">Membrane</keyword>
<dbReference type="Pfam" id="PF00535">
    <property type="entry name" value="Glycos_transf_2"/>
    <property type="match status" value="1"/>
</dbReference>
<dbReference type="PANTHER" id="PTHR48090:SF7">
    <property type="entry name" value="RFBJ PROTEIN"/>
    <property type="match status" value="1"/>
</dbReference>
<organism evidence="3 4">
    <name type="scientific">Candidatus Nealsonbacteria bacterium CG08_land_8_20_14_0_20_43_11</name>
    <dbReference type="NCBI Taxonomy" id="1974706"/>
    <lineage>
        <taxon>Bacteria</taxon>
        <taxon>Candidatus Nealsoniibacteriota</taxon>
    </lineage>
</organism>
<dbReference type="Proteomes" id="UP000229390">
    <property type="component" value="Unassembled WGS sequence"/>
</dbReference>